<protein>
    <submittedName>
        <fullName evidence="2">Uncharacterized protein</fullName>
    </submittedName>
</protein>
<dbReference type="EMBL" id="JAACXV010000154">
    <property type="protein sequence ID" value="KAF7282869.1"/>
    <property type="molecule type" value="Genomic_DNA"/>
</dbReference>
<gene>
    <name evidence="2" type="ORF">GWI33_001865</name>
</gene>
<evidence type="ECO:0000256" key="1">
    <source>
        <dbReference type="SAM" id="MobiDB-lite"/>
    </source>
</evidence>
<evidence type="ECO:0000313" key="2">
    <source>
        <dbReference type="EMBL" id="KAF7282869.1"/>
    </source>
</evidence>
<dbReference type="Proteomes" id="UP000625711">
    <property type="component" value="Unassembled WGS sequence"/>
</dbReference>
<evidence type="ECO:0000313" key="3">
    <source>
        <dbReference type="Proteomes" id="UP000625711"/>
    </source>
</evidence>
<sequence>MFGRLVSRREKKISSFFRIYFPSECPGSSRANIIQFHLVAPIPIPVPYPIAPHSKQKKKSAHSLAQQPINHEQDKQGRGPDVRANIDGFNEKRSFY</sequence>
<accession>A0A834MLL5</accession>
<keyword evidence="3" id="KW-1185">Reference proteome</keyword>
<organism evidence="2 3">
    <name type="scientific">Rhynchophorus ferrugineus</name>
    <name type="common">Red palm weevil</name>
    <name type="synonym">Curculio ferrugineus</name>
    <dbReference type="NCBI Taxonomy" id="354439"/>
    <lineage>
        <taxon>Eukaryota</taxon>
        <taxon>Metazoa</taxon>
        <taxon>Ecdysozoa</taxon>
        <taxon>Arthropoda</taxon>
        <taxon>Hexapoda</taxon>
        <taxon>Insecta</taxon>
        <taxon>Pterygota</taxon>
        <taxon>Neoptera</taxon>
        <taxon>Endopterygota</taxon>
        <taxon>Coleoptera</taxon>
        <taxon>Polyphaga</taxon>
        <taxon>Cucujiformia</taxon>
        <taxon>Curculionidae</taxon>
        <taxon>Dryophthorinae</taxon>
        <taxon>Rhynchophorus</taxon>
    </lineage>
</organism>
<comment type="caution">
    <text evidence="2">The sequence shown here is derived from an EMBL/GenBank/DDBJ whole genome shotgun (WGS) entry which is preliminary data.</text>
</comment>
<name>A0A834MLL5_RHYFE</name>
<feature type="compositionally biased region" description="Basic and acidic residues" evidence="1">
    <location>
        <begin position="71"/>
        <end position="81"/>
    </location>
</feature>
<dbReference type="AlphaFoldDB" id="A0A834MLL5"/>
<reference evidence="2" key="1">
    <citation type="submission" date="2020-08" db="EMBL/GenBank/DDBJ databases">
        <title>Genome sequencing and assembly of the red palm weevil Rhynchophorus ferrugineus.</title>
        <authorList>
            <person name="Dias G.B."/>
            <person name="Bergman C.M."/>
            <person name="Manee M."/>
        </authorList>
    </citation>
    <scope>NUCLEOTIDE SEQUENCE</scope>
    <source>
        <strain evidence="2">AA-2017</strain>
        <tissue evidence="2">Whole larva</tissue>
    </source>
</reference>
<proteinExistence type="predicted"/>
<feature type="region of interest" description="Disordered" evidence="1">
    <location>
        <begin position="50"/>
        <end position="96"/>
    </location>
</feature>